<organism evidence="1 2">
    <name type="scientific">Sphingomonas abaci</name>
    <dbReference type="NCBI Taxonomy" id="237611"/>
    <lineage>
        <taxon>Bacteria</taxon>
        <taxon>Pseudomonadati</taxon>
        <taxon>Pseudomonadota</taxon>
        <taxon>Alphaproteobacteria</taxon>
        <taxon>Sphingomonadales</taxon>
        <taxon>Sphingomonadaceae</taxon>
        <taxon>Sphingomonas</taxon>
    </lineage>
</organism>
<reference evidence="1 2" key="1">
    <citation type="submission" date="2020-08" db="EMBL/GenBank/DDBJ databases">
        <title>Genomic Encyclopedia of Type Strains, Phase IV (KMG-IV): sequencing the most valuable type-strain genomes for metagenomic binning, comparative biology and taxonomic classification.</title>
        <authorList>
            <person name="Goeker M."/>
        </authorList>
    </citation>
    <scope>NUCLEOTIDE SEQUENCE [LARGE SCALE GENOMIC DNA]</scope>
    <source>
        <strain evidence="1 2">DSM 15867</strain>
    </source>
</reference>
<dbReference type="Gene3D" id="2.60.40.10">
    <property type="entry name" value="Immunoglobulins"/>
    <property type="match status" value="1"/>
</dbReference>
<dbReference type="RefSeq" id="WP_184117031.1">
    <property type="nucleotide sequence ID" value="NZ_JACHNY010000019.1"/>
</dbReference>
<keyword evidence="2" id="KW-1185">Reference proteome</keyword>
<dbReference type="Proteomes" id="UP000574769">
    <property type="component" value="Unassembled WGS sequence"/>
</dbReference>
<dbReference type="InterPro" id="IPR013783">
    <property type="entry name" value="Ig-like_fold"/>
</dbReference>
<dbReference type="AlphaFoldDB" id="A0A7W7F216"/>
<gene>
    <name evidence="1" type="ORF">GGQ96_004070</name>
</gene>
<dbReference type="GO" id="GO:0005509">
    <property type="term" value="F:calcium ion binding"/>
    <property type="evidence" value="ECO:0007669"/>
    <property type="project" value="InterPro"/>
</dbReference>
<accession>A0A7W7F216</accession>
<dbReference type="Pfam" id="PF05345">
    <property type="entry name" value="He_PIG"/>
    <property type="match status" value="1"/>
</dbReference>
<dbReference type="Gene3D" id="2.60.40.2700">
    <property type="match status" value="1"/>
</dbReference>
<proteinExistence type="predicted"/>
<protein>
    <submittedName>
        <fullName evidence="1">Uncharacterized protein</fullName>
    </submittedName>
</protein>
<evidence type="ECO:0000313" key="1">
    <source>
        <dbReference type="EMBL" id="MBB4619910.1"/>
    </source>
</evidence>
<dbReference type="EMBL" id="JACHNY010000019">
    <property type="protein sequence ID" value="MBB4619910.1"/>
    <property type="molecule type" value="Genomic_DNA"/>
</dbReference>
<dbReference type="SUPFAM" id="SSF49313">
    <property type="entry name" value="Cadherin-like"/>
    <property type="match status" value="1"/>
</dbReference>
<comment type="caution">
    <text evidence="1">The sequence shown here is derived from an EMBL/GenBank/DDBJ whole genome shotgun (WGS) entry which is preliminary data.</text>
</comment>
<sequence>MAKAPLSQTLFLTEDGSTVAVTIADAVTIPPILRPPPSFTTEPSISGTPAVGQTLTGNTGTISNGTVSAVQWLRNGVAISGATSATYVLVTADAGKAVTFRVTATGSGGTETATAAEVTIPAYTVANTLAGSTLPSAQVEGEPAIYAALYPRLSAVKSQILAARDRRIALTARVVVLEGGTPSTSPAPTQSSDPTYDPAATVVVNAQRWSDFLDNVVALATSEDSAWASLLARIAALENPPVPAVTITGTPPTTGRVGTAYSFTPTTANGSGAKAFTLSAGTLLGGLTFNTATGAISGSPTVAGTMSGLVVTVTDSTGSASTTATNVTIAAAQPRAFFSDPFFSDPFFTRA</sequence>
<dbReference type="InterPro" id="IPR015919">
    <property type="entry name" value="Cadherin-like_sf"/>
</dbReference>
<name>A0A7W7F216_9SPHN</name>
<dbReference type="GO" id="GO:0016020">
    <property type="term" value="C:membrane"/>
    <property type="evidence" value="ECO:0007669"/>
    <property type="project" value="InterPro"/>
</dbReference>
<evidence type="ECO:0000313" key="2">
    <source>
        <dbReference type="Proteomes" id="UP000574769"/>
    </source>
</evidence>